<dbReference type="EMBL" id="AP019620">
    <property type="protein sequence ID" value="BBJ37952.1"/>
    <property type="molecule type" value="Genomic_DNA"/>
</dbReference>
<evidence type="ECO:0000256" key="1">
    <source>
        <dbReference type="SAM" id="MobiDB-lite"/>
    </source>
</evidence>
<feature type="region of interest" description="Disordered" evidence="1">
    <location>
        <begin position="46"/>
        <end position="70"/>
    </location>
</feature>
<accession>A0A499UCT4</accession>
<name>A0A499UCT4_9ACTN</name>
<gene>
    <name evidence="2" type="ORF">SSPO_006700</name>
</gene>
<reference evidence="2 3" key="1">
    <citation type="journal article" date="2020" name="Int. J. Syst. Evol. Microbiol.">
        <title>Reclassification of Streptomyces castelarensis and Streptomyces sporoclivatus as later heterotypic synonyms of Streptomyces antimycoticus.</title>
        <authorList>
            <person name="Komaki H."/>
            <person name="Tamura T."/>
        </authorList>
    </citation>
    <scope>NUCLEOTIDE SEQUENCE [LARGE SCALE GENOMIC DNA]</scope>
    <source>
        <strain evidence="2 3">NBRC 100767</strain>
    </source>
</reference>
<dbReference type="AlphaFoldDB" id="A0A499UCT4"/>
<organism evidence="2 3">
    <name type="scientific">Streptomyces antimycoticus</name>
    <dbReference type="NCBI Taxonomy" id="68175"/>
    <lineage>
        <taxon>Bacteria</taxon>
        <taxon>Bacillati</taxon>
        <taxon>Actinomycetota</taxon>
        <taxon>Actinomycetes</taxon>
        <taxon>Kitasatosporales</taxon>
        <taxon>Streptomycetaceae</taxon>
        <taxon>Streptomyces</taxon>
        <taxon>Streptomyces violaceusniger group</taxon>
    </lineage>
</organism>
<proteinExistence type="predicted"/>
<dbReference type="Proteomes" id="UP000463951">
    <property type="component" value="Chromosome"/>
</dbReference>
<sequence length="70" mass="7297">MRKRVRKLAGDAAPDTGGQVITDIDCVLVLAQAEKQDAAAAWKKTFGPHPLMGSVDHGRGGSGEPVMGLL</sequence>
<evidence type="ECO:0000313" key="2">
    <source>
        <dbReference type="EMBL" id="BBJ37952.1"/>
    </source>
</evidence>
<evidence type="ECO:0000313" key="3">
    <source>
        <dbReference type="Proteomes" id="UP000463951"/>
    </source>
</evidence>
<protein>
    <submittedName>
        <fullName evidence="2">Uncharacterized protein</fullName>
    </submittedName>
</protein>